<evidence type="ECO:0000313" key="2">
    <source>
        <dbReference type="EMBL" id="PQJ76223.1"/>
    </source>
</evidence>
<dbReference type="AlphaFoldDB" id="A0A2S7WF29"/>
<dbReference type="SMART" id="SM00867">
    <property type="entry name" value="YceI"/>
    <property type="match status" value="1"/>
</dbReference>
<dbReference type="SUPFAM" id="SSF101874">
    <property type="entry name" value="YceI-like"/>
    <property type="match status" value="1"/>
</dbReference>
<feature type="domain" description="Lipid/polyisoprenoid-binding YceI-like" evidence="1">
    <location>
        <begin position="11"/>
        <end position="176"/>
    </location>
</feature>
<dbReference type="Pfam" id="PF04264">
    <property type="entry name" value="YceI"/>
    <property type="match status" value="1"/>
</dbReference>
<evidence type="ECO:0000259" key="1">
    <source>
        <dbReference type="SMART" id="SM00867"/>
    </source>
</evidence>
<name>A0A2S7WF29_9FLAO</name>
<dbReference type="InterPro" id="IPR036761">
    <property type="entry name" value="TTHA0802/YceI-like_sf"/>
</dbReference>
<sequence>MTTPFFVQAQKLTLDNETSFLQVLGTSSLHDWHVQAEKQSGSLVFSDADKFAISSLTFSVESESLKSGKSAMDKKTFEALNTKKFKTIEFVLTEVLSANKKTDKRYDVAASGNLVINGVKKPITLKFSIEKNDKVYILEGSHKMLMTTFGIVPPKALLGTIKTGDEIEVKFKTIFKN</sequence>
<accession>A0A2S7WF29</accession>
<gene>
    <name evidence="2" type="ORF">BTO13_09820</name>
</gene>
<dbReference type="EMBL" id="MSCL01000001">
    <property type="protein sequence ID" value="PQJ76223.1"/>
    <property type="molecule type" value="Genomic_DNA"/>
</dbReference>
<dbReference type="PANTHER" id="PTHR34406">
    <property type="entry name" value="PROTEIN YCEI"/>
    <property type="match status" value="1"/>
</dbReference>
<dbReference type="Gene3D" id="2.40.128.110">
    <property type="entry name" value="Lipid/polyisoprenoid-binding, YceI-like"/>
    <property type="match status" value="1"/>
</dbReference>
<dbReference type="InterPro" id="IPR007372">
    <property type="entry name" value="Lipid/polyisoprenoid-bd_YceI"/>
</dbReference>
<organism evidence="2 3">
    <name type="scientific">Polaribacter gangjinensis</name>
    <dbReference type="NCBI Taxonomy" id="574710"/>
    <lineage>
        <taxon>Bacteria</taxon>
        <taxon>Pseudomonadati</taxon>
        <taxon>Bacteroidota</taxon>
        <taxon>Flavobacteriia</taxon>
        <taxon>Flavobacteriales</taxon>
        <taxon>Flavobacteriaceae</taxon>
    </lineage>
</organism>
<evidence type="ECO:0000313" key="3">
    <source>
        <dbReference type="Proteomes" id="UP000237608"/>
    </source>
</evidence>
<proteinExistence type="predicted"/>
<reference evidence="2 3" key="1">
    <citation type="submission" date="2016-12" db="EMBL/GenBank/DDBJ databases">
        <title>Trade-off between light-utilization and light-protection in marine flavobacteria.</title>
        <authorList>
            <person name="Kumagai Y."/>
            <person name="Yoshizawa S."/>
            <person name="Kogure K."/>
            <person name="Iwasaki W."/>
        </authorList>
    </citation>
    <scope>NUCLEOTIDE SEQUENCE [LARGE SCALE GENOMIC DNA]</scope>
    <source>
        <strain evidence="2 3">KCTC 22729</strain>
    </source>
</reference>
<keyword evidence="3" id="KW-1185">Reference proteome</keyword>
<dbReference type="Proteomes" id="UP000237608">
    <property type="component" value="Unassembled WGS sequence"/>
</dbReference>
<protein>
    <recommendedName>
        <fullName evidence="1">Lipid/polyisoprenoid-binding YceI-like domain-containing protein</fullName>
    </recommendedName>
</protein>
<dbReference type="PANTHER" id="PTHR34406:SF1">
    <property type="entry name" value="PROTEIN YCEI"/>
    <property type="match status" value="1"/>
</dbReference>
<comment type="caution">
    <text evidence="2">The sequence shown here is derived from an EMBL/GenBank/DDBJ whole genome shotgun (WGS) entry which is preliminary data.</text>
</comment>